<protein>
    <submittedName>
        <fullName evidence="4">Protein kinase, putative</fullName>
    </submittedName>
</protein>
<dbReference type="GO" id="GO:0004672">
    <property type="term" value="F:protein kinase activity"/>
    <property type="evidence" value="ECO:0007669"/>
    <property type="project" value="InterPro"/>
</dbReference>
<gene>
    <name evidence="4" type="ORF">BSAL_52860</name>
</gene>
<dbReference type="SUPFAM" id="SSF56112">
    <property type="entry name" value="Protein kinase-like (PK-like)"/>
    <property type="match status" value="1"/>
</dbReference>
<keyword evidence="1" id="KW-0067">ATP-binding</keyword>
<dbReference type="AlphaFoldDB" id="A0A0S4ILR4"/>
<keyword evidence="4" id="KW-0808">Transferase</keyword>
<feature type="region of interest" description="Disordered" evidence="2">
    <location>
        <begin position="9"/>
        <end position="32"/>
    </location>
</feature>
<feature type="non-terminal residue" evidence="4">
    <location>
        <position position="170"/>
    </location>
</feature>
<evidence type="ECO:0000256" key="1">
    <source>
        <dbReference type="PROSITE-ProRule" id="PRU10141"/>
    </source>
</evidence>
<proteinExistence type="predicted"/>
<dbReference type="InterPro" id="IPR017441">
    <property type="entry name" value="Protein_kinase_ATP_BS"/>
</dbReference>
<organism evidence="4 5">
    <name type="scientific">Bodo saltans</name>
    <name type="common">Flagellated protozoan</name>
    <dbReference type="NCBI Taxonomy" id="75058"/>
    <lineage>
        <taxon>Eukaryota</taxon>
        <taxon>Discoba</taxon>
        <taxon>Euglenozoa</taxon>
        <taxon>Kinetoplastea</taxon>
        <taxon>Metakinetoplastina</taxon>
        <taxon>Eubodonida</taxon>
        <taxon>Bodonidae</taxon>
        <taxon>Bodo</taxon>
    </lineage>
</organism>
<accession>A0A0S4ILR4</accession>
<keyword evidence="4" id="KW-0418">Kinase</keyword>
<dbReference type="PROSITE" id="PS50011">
    <property type="entry name" value="PROTEIN_KINASE_DOM"/>
    <property type="match status" value="1"/>
</dbReference>
<dbReference type="InterPro" id="IPR000719">
    <property type="entry name" value="Prot_kinase_dom"/>
</dbReference>
<feature type="region of interest" description="Disordered" evidence="2">
    <location>
        <begin position="85"/>
        <end position="110"/>
    </location>
</feature>
<feature type="binding site" evidence="1">
    <location>
        <position position="145"/>
    </location>
    <ligand>
        <name>ATP</name>
        <dbReference type="ChEBI" id="CHEBI:30616"/>
    </ligand>
</feature>
<dbReference type="GO" id="GO:0005524">
    <property type="term" value="F:ATP binding"/>
    <property type="evidence" value="ECO:0007669"/>
    <property type="project" value="UniProtKB-UniRule"/>
</dbReference>
<evidence type="ECO:0000256" key="2">
    <source>
        <dbReference type="SAM" id="MobiDB-lite"/>
    </source>
</evidence>
<dbReference type="Gene3D" id="3.30.200.20">
    <property type="entry name" value="Phosphorylase Kinase, domain 1"/>
    <property type="match status" value="1"/>
</dbReference>
<feature type="domain" description="Protein kinase" evidence="3">
    <location>
        <begin position="116"/>
        <end position="170"/>
    </location>
</feature>
<name>A0A0S4ILR4_BODSA</name>
<dbReference type="EMBL" id="CYKH01000100">
    <property type="protein sequence ID" value="CUE71107.1"/>
    <property type="molecule type" value="Genomic_DNA"/>
</dbReference>
<feature type="region of interest" description="Disordered" evidence="2">
    <location>
        <begin position="44"/>
        <end position="72"/>
    </location>
</feature>
<keyword evidence="5" id="KW-1185">Reference proteome</keyword>
<reference evidence="5" key="1">
    <citation type="submission" date="2015-09" db="EMBL/GenBank/DDBJ databases">
        <authorList>
            <consortium name="Pathogen Informatics"/>
        </authorList>
    </citation>
    <scope>NUCLEOTIDE SEQUENCE [LARGE SCALE GENOMIC DNA]</scope>
    <source>
        <strain evidence="5">Lake Konstanz</strain>
    </source>
</reference>
<dbReference type="Proteomes" id="UP000051952">
    <property type="component" value="Unassembled WGS sequence"/>
</dbReference>
<dbReference type="PROSITE" id="PS00107">
    <property type="entry name" value="PROTEIN_KINASE_ATP"/>
    <property type="match status" value="1"/>
</dbReference>
<dbReference type="InterPro" id="IPR011009">
    <property type="entry name" value="Kinase-like_dom_sf"/>
</dbReference>
<evidence type="ECO:0000259" key="3">
    <source>
        <dbReference type="PROSITE" id="PS50011"/>
    </source>
</evidence>
<sequence>MEYLDAVQVGREKKGGGAAHHHHGGGSRGDSALAQSLTPAIAMDNDNSALDGSDREDGFEGGGFIPTSAEGTDITSSKFNLAELQRIGSEGSGQNGGGGPQIALLGTSDDNPPPKYIKLRMIGAGAYGEAWLCKDSESGATVVVKTMNLPGMSKKELSYAQSEIQCLAKV</sequence>
<keyword evidence="1" id="KW-0547">Nucleotide-binding</keyword>
<evidence type="ECO:0000313" key="5">
    <source>
        <dbReference type="Proteomes" id="UP000051952"/>
    </source>
</evidence>
<evidence type="ECO:0000313" key="4">
    <source>
        <dbReference type="EMBL" id="CUE71107.1"/>
    </source>
</evidence>
<dbReference type="VEuPathDB" id="TriTrypDB:BSAL_52860"/>
<feature type="compositionally biased region" description="Gly residues" evidence="2">
    <location>
        <begin position="90"/>
        <end position="100"/>
    </location>
</feature>